<comment type="caution">
    <text evidence="1">The sequence shown here is derived from an EMBL/GenBank/DDBJ whole genome shotgun (WGS) entry which is preliminary data.</text>
</comment>
<accession>A0AAE0SQZ9</accession>
<reference evidence="1" key="2">
    <citation type="journal article" date="2021" name="Genome Biol. Evol.">
        <title>Developing a high-quality reference genome for a parasitic bivalve with doubly uniparental inheritance (Bivalvia: Unionida).</title>
        <authorList>
            <person name="Smith C.H."/>
        </authorList>
    </citation>
    <scope>NUCLEOTIDE SEQUENCE</scope>
    <source>
        <strain evidence="1">CHS0354</strain>
        <tissue evidence="1">Mantle</tissue>
    </source>
</reference>
<name>A0AAE0SQZ9_9BIVA</name>
<evidence type="ECO:0000313" key="1">
    <source>
        <dbReference type="EMBL" id="KAK3596439.1"/>
    </source>
</evidence>
<dbReference type="EMBL" id="JAEAOA010001955">
    <property type="protein sequence ID" value="KAK3596439.1"/>
    <property type="molecule type" value="Genomic_DNA"/>
</dbReference>
<evidence type="ECO:0000313" key="2">
    <source>
        <dbReference type="Proteomes" id="UP001195483"/>
    </source>
</evidence>
<dbReference type="AlphaFoldDB" id="A0AAE0SQZ9"/>
<keyword evidence="2" id="KW-1185">Reference proteome</keyword>
<gene>
    <name evidence="1" type="ORF">CHS0354_033402</name>
</gene>
<proteinExistence type="predicted"/>
<organism evidence="1 2">
    <name type="scientific">Potamilus streckersoni</name>
    <dbReference type="NCBI Taxonomy" id="2493646"/>
    <lineage>
        <taxon>Eukaryota</taxon>
        <taxon>Metazoa</taxon>
        <taxon>Spiralia</taxon>
        <taxon>Lophotrochozoa</taxon>
        <taxon>Mollusca</taxon>
        <taxon>Bivalvia</taxon>
        <taxon>Autobranchia</taxon>
        <taxon>Heteroconchia</taxon>
        <taxon>Palaeoheterodonta</taxon>
        <taxon>Unionida</taxon>
        <taxon>Unionoidea</taxon>
        <taxon>Unionidae</taxon>
        <taxon>Ambleminae</taxon>
        <taxon>Lampsilini</taxon>
        <taxon>Potamilus</taxon>
    </lineage>
</organism>
<reference evidence="1" key="1">
    <citation type="journal article" date="2021" name="Genome Biol. Evol.">
        <title>A High-Quality Reference Genome for a Parasitic Bivalve with Doubly Uniparental Inheritance (Bivalvia: Unionida).</title>
        <authorList>
            <person name="Smith C.H."/>
        </authorList>
    </citation>
    <scope>NUCLEOTIDE SEQUENCE</scope>
    <source>
        <strain evidence="1">CHS0354</strain>
    </source>
</reference>
<protein>
    <submittedName>
        <fullName evidence="1">Uncharacterized protein</fullName>
    </submittedName>
</protein>
<dbReference type="Proteomes" id="UP001195483">
    <property type="component" value="Unassembled WGS sequence"/>
</dbReference>
<sequence length="144" mass="16246">MYQDGNVRLLPITPHGLDWIPFGSSILIGQSNHMAVRPAAPLRNSDIDPKELTIQLTYWDGSVLSLKLDVTMKETTVIVSDAVYARSFSSNPFLTFRSMWVADGNADVDYVGWETLRGNSYAFFRKCISKHNTLSPKHRVKILD</sequence>
<reference evidence="1" key="3">
    <citation type="submission" date="2023-05" db="EMBL/GenBank/DDBJ databases">
        <authorList>
            <person name="Smith C.H."/>
        </authorList>
    </citation>
    <scope>NUCLEOTIDE SEQUENCE</scope>
    <source>
        <strain evidence="1">CHS0354</strain>
        <tissue evidence="1">Mantle</tissue>
    </source>
</reference>